<dbReference type="Proteomes" id="UP001223720">
    <property type="component" value="Chromosome"/>
</dbReference>
<gene>
    <name evidence="2" type="ORF">KEC54_12670</name>
</gene>
<dbReference type="EMBL" id="CP073633">
    <property type="protein sequence ID" value="WHQ72334.1"/>
    <property type="molecule type" value="Genomic_DNA"/>
</dbReference>
<organism evidence="2 3">
    <name type="scientific">Methylorubrum extorquens</name>
    <name type="common">Methylobacterium dichloromethanicum</name>
    <name type="synonym">Methylobacterium extorquens</name>
    <dbReference type="NCBI Taxonomy" id="408"/>
    <lineage>
        <taxon>Bacteria</taxon>
        <taxon>Pseudomonadati</taxon>
        <taxon>Pseudomonadota</taxon>
        <taxon>Alphaproteobacteria</taxon>
        <taxon>Hyphomicrobiales</taxon>
        <taxon>Methylobacteriaceae</taxon>
        <taxon>Methylorubrum</taxon>
    </lineage>
</organism>
<name>A0AAX3WNA5_METEX</name>
<protein>
    <submittedName>
        <fullName evidence="2">Uncharacterized protein</fullName>
    </submittedName>
</protein>
<accession>A0AAX3WNA5</accession>
<feature type="region of interest" description="Disordered" evidence="1">
    <location>
        <begin position="1"/>
        <end position="21"/>
    </location>
</feature>
<evidence type="ECO:0000313" key="2">
    <source>
        <dbReference type="EMBL" id="WHQ72334.1"/>
    </source>
</evidence>
<dbReference type="RefSeq" id="WP_283536189.1">
    <property type="nucleotide sequence ID" value="NZ_CP073633.1"/>
</dbReference>
<feature type="region of interest" description="Disordered" evidence="1">
    <location>
        <begin position="56"/>
        <end position="90"/>
    </location>
</feature>
<reference evidence="2" key="1">
    <citation type="journal article" date="2022" name="Biotechnol. Bioprocess Eng.">
        <title>Pan-genome Analysis Reveals Comparative Genomic Features of Central Metabolic Pathways in Methylorubrum extorquens.</title>
        <authorList>
            <person name="Lee G.M."/>
            <person name="Scott-Nevros Z.K."/>
            <person name="Lee S.-M."/>
            <person name="Kim D."/>
        </authorList>
    </citation>
    <scope>NUCLEOTIDE SEQUENCE</scope>
    <source>
        <strain evidence="2">ATCC 55366</strain>
    </source>
</reference>
<sequence>MLVGTSFSTDGHRQEMAEPKSLFRPVLASGAKIPSDRRLEEARSASMPAVTAFRIRRPDPKRRHATGRQGAIRYRKRAGAVRADPSQTCS</sequence>
<evidence type="ECO:0000256" key="1">
    <source>
        <dbReference type="SAM" id="MobiDB-lite"/>
    </source>
</evidence>
<dbReference type="AlphaFoldDB" id="A0AAX3WNA5"/>
<proteinExistence type="predicted"/>
<evidence type="ECO:0000313" key="3">
    <source>
        <dbReference type="Proteomes" id="UP001223720"/>
    </source>
</evidence>